<evidence type="ECO:0000256" key="1">
    <source>
        <dbReference type="ARBA" id="ARBA00022617"/>
    </source>
</evidence>
<dbReference type="Pfam" id="PF00034">
    <property type="entry name" value="Cytochrom_C"/>
    <property type="match status" value="1"/>
</dbReference>
<gene>
    <name evidence="7" type="ORF">J7I42_12865</name>
</gene>
<proteinExistence type="predicted"/>
<evidence type="ECO:0000313" key="7">
    <source>
        <dbReference type="EMBL" id="MBO9201163.1"/>
    </source>
</evidence>
<keyword evidence="3 4" id="KW-0408">Iron</keyword>
<keyword evidence="5" id="KW-0732">Signal</keyword>
<dbReference type="Gene3D" id="1.10.760.10">
    <property type="entry name" value="Cytochrome c-like domain"/>
    <property type="match status" value="1"/>
</dbReference>
<dbReference type="PANTHER" id="PTHR35008">
    <property type="entry name" value="BLL4482 PROTEIN-RELATED"/>
    <property type="match status" value="1"/>
</dbReference>
<evidence type="ECO:0000256" key="4">
    <source>
        <dbReference type="PROSITE-ProRule" id="PRU00433"/>
    </source>
</evidence>
<dbReference type="InterPro" id="IPR051459">
    <property type="entry name" value="Cytochrome_c-type_DH"/>
</dbReference>
<feature type="domain" description="Cytochrome c" evidence="6">
    <location>
        <begin position="31"/>
        <end position="122"/>
    </location>
</feature>
<dbReference type="EMBL" id="JAGHKO010000002">
    <property type="protein sequence ID" value="MBO9201163.1"/>
    <property type="molecule type" value="Genomic_DNA"/>
</dbReference>
<reference evidence="7 8" key="1">
    <citation type="submission" date="2021-03" db="EMBL/GenBank/DDBJ databases">
        <title>Assistant Professor.</title>
        <authorList>
            <person name="Huq M.A."/>
        </authorList>
    </citation>
    <scope>NUCLEOTIDE SEQUENCE [LARGE SCALE GENOMIC DNA]</scope>
    <source>
        <strain evidence="7 8">MAH-29</strain>
    </source>
</reference>
<dbReference type="PANTHER" id="PTHR35008:SF8">
    <property type="entry name" value="ALCOHOL DEHYDROGENASE CYTOCHROME C SUBUNIT"/>
    <property type="match status" value="1"/>
</dbReference>
<dbReference type="SUPFAM" id="SSF46626">
    <property type="entry name" value="Cytochrome c"/>
    <property type="match status" value="1"/>
</dbReference>
<evidence type="ECO:0000256" key="5">
    <source>
        <dbReference type="SAM" id="SignalP"/>
    </source>
</evidence>
<name>A0ABS3YTR7_9BACT</name>
<evidence type="ECO:0000256" key="2">
    <source>
        <dbReference type="ARBA" id="ARBA00022723"/>
    </source>
</evidence>
<keyword evidence="8" id="KW-1185">Reference proteome</keyword>
<dbReference type="PROSITE" id="PS51007">
    <property type="entry name" value="CYTC"/>
    <property type="match status" value="1"/>
</dbReference>
<organism evidence="7 8">
    <name type="scientific">Niastella soli</name>
    <dbReference type="NCBI Taxonomy" id="2821487"/>
    <lineage>
        <taxon>Bacteria</taxon>
        <taxon>Pseudomonadati</taxon>
        <taxon>Bacteroidota</taxon>
        <taxon>Chitinophagia</taxon>
        <taxon>Chitinophagales</taxon>
        <taxon>Chitinophagaceae</taxon>
        <taxon>Niastella</taxon>
    </lineage>
</organism>
<keyword evidence="1 4" id="KW-0349">Heme</keyword>
<dbReference type="InterPro" id="IPR009056">
    <property type="entry name" value="Cyt_c-like_dom"/>
</dbReference>
<feature type="signal peptide" evidence="5">
    <location>
        <begin position="1"/>
        <end position="18"/>
    </location>
</feature>
<dbReference type="RefSeq" id="WP_209139227.1">
    <property type="nucleotide sequence ID" value="NZ_JAGHKO010000002.1"/>
</dbReference>
<evidence type="ECO:0000259" key="6">
    <source>
        <dbReference type="PROSITE" id="PS51007"/>
    </source>
</evidence>
<comment type="caution">
    <text evidence="7">The sequence shown here is derived from an EMBL/GenBank/DDBJ whole genome shotgun (WGS) entry which is preliminary data.</text>
</comment>
<dbReference type="Proteomes" id="UP000677244">
    <property type="component" value="Unassembled WGS sequence"/>
</dbReference>
<dbReference type="InterPro" id="IPR036909">
    <property type="entry name" value="Cyt_c-like_dom_sf"/>
</dbReference>
<protein>
    <submittedName>
        <fullName evidence="7">Cytochrome c</fullName>
    </submittedName>
</protein>
<feature type="chain" id="PRO_5045913613" evidence="5">
    <location>
        <begin position="19"/>
        <end position="142"/>
    </location>
</feature>
<sequence>MKRVLFALLVLVIASAFGVQQQKPQPGNLKAAMTRGKTVYEATCLACHQPDGLGVQNMNPPLVKTKWVLGDKKALIKIVLKGLQGGEIEIDGDKFHNPMPPQESTLSDQEIADVLTYIRNSFGNKASLVSMGEVKAVRAKLK</sequence>
<evidence type="ECO:0000256" key="3">
    <source>
        <dbReference type="ARBA" id="ARBA00023004"/>
    </source>
</evidence>
<accession>A0ABS3YTR7</accession>
<evidence type="ECO:0000313" key="8">
    <source>
        <dbReference type="Proteomes" id="UP000677244"/>
    </source>
</evidence>
<keyword evidence="2 4" id="KW-0479">Metal-binding</keyword>